<dbReference type="PANTHER" id="PTHR43701">
    <property type="entry name" value="MEMBRANE TRANSPORTER PROTEIN MJ0441-RELATED"/>
    <property type="match status" value="1"/>
</dbReference>
<keyword evidence="3 5" id="KW-1133">Transmembrane helix</keyword>
<evidence type="ECO:0000256" key="5">
    <source>
        <dbReference type="RuleBase" id="RU363041"/>
    </source>
</evidence>
<comment type="caution">
    <text evidence="6">The sequence shown here is derived from an EMBL/GenBank/DDBJ whole genome shotgun (WGS) entry which is preliminary data.</text>
</comment>
<sequence length="143" mass="15336">MTITTIIILLIIGLVAGMLSGMVGVGGGIVIVPALVYFLAFSQKSAQGTSLGILLLPVGILAVTEYYKQGHIDVKVVLMVSAGFLIGGFFGSKLAIVLPEQTLKKIFALMLILTAIKMLFIDRDKPNEKQVNKTTTEIITEKK</sequence>
<feature type="transmembrane region" description="Helical" evidence="5">
    <location>
        <begin position="7"/>
        <end position="40"/>
    </location>
</feature>
<evidence type="ECO:0000256" key="4">
    <source>
        <dbReference type="ARBA" id="ARBA00023136"/>
    </source>
</evidence>
<dbReference type="Proteomes" id="UP001595906">
    <property type="component" value="Unassembled WGS sequence"/>
</dbReference>
<evidence type="ECO:0000313" key="7">
    <source>
        <dbReference type="Proteomes" id="UP001595906"/>
    </source>
</evidence>
<reference evidence="7" key="1">
    <citation type="journal article" date="2019" name="Int. J. Syst. Evol. Microbiol.">
        <title>The Global Catalogue of Microorganisms (GCM) 10K type strain sequencing project: providing services to taxonomists for standard genome sequencing and annotation.</title>
        <authorList>
            <consortium name="The Broad Institute Genomics Platform"/>
            <consortium name="The Broad Institute Genome Sequencing Center for Infectious Disease"/>
            <person name="Wu L."/>
            <person name="Ma J."/>
        </authorList>
    </citation>
    <scope>NUCLEOTIDE SEQUENCE [LARGE SCALE GENOMIC DNA]</scope>
    <source>
        <strain evidence="7">CECT 8010</strain>
    </source>
</reference>
<dbReference type="RefSeq" id="WP_379011883.1">
    <property type="nucleotide sequence ID" value="NZ_JBHSDC010000002.1"/>
</dbReference>
<dbReference type="PANTHER" id="PTHR43701:SF2">
    <property type="entry name" value="MEMBRANE TRANSPORTER PROTEIN YJNA-RELATED"/>
    <property type="match status" value="1"/>
</dbReference>
<protein>
    <recommendedName>
        <fullName evidence="5">Probable membrane transporter protein</fullName>
    </recommendedName>
</protein>
<keyword evidence="2 5" id="KW-0812">Transmembrane</keyword>
<gene>
    <name evidence="6" type="ORF">ACFOW1_01800</name>
</gene>
<comment type="subcellular location">
    <subcellularLocation>
        <location evidence="5">Cell membrane</location>
        <topology evidence="5">Multi-pass membrane protein</topology>
    </subcellularLocation>
    <subcellularLocation>
        <location evidence="1">Membrane</location>
        <topology evidence="1">Multi-pass membrane protein</topology>
    </subcellularLocation>
</comment>
<feature type="transmembrane region" description="Helical" evidence="5">
    <location>
        <begin position="76"/>
        <end position="96"/>
    </location>
</feature>
<proteinExistence type="inferred from homology"/>
<keyword evidence="5" id="KW-1003">Cell membrane</keyword>
<comment type="similarity">
    <text evidence="5">Belongs to the 4-toluene sulfonate uptake permease (TSUP) (TC 2.A.102) family.</text>
</comment>
<feature type="transmembrane region" description="Helical" evidence="5">
    <location>
        <begin position="46"/>
        <end position="64"/>
    </location>
</feature>
<name>A0ABV8PVB1_9BACT</name>
<organism evidence="6 7">
    <name type="scientific">Parasediminibacterium paludis</name>
    <dbReference type="NCBI Taxonomy" id="908966"/>
    <lineage>
        <taxon>Bacteria</taxon>
        <taxon>Pseudomonadati</taxon>
        <taxon>Bacteroidota</taxon>
        <taxon>Chitinophagia</taxon>
        <taxon>Chitinophagales</taxon>
        <taxon>Chitinophagaceae</taxon>
        <taxon>Parasediminibacterium</taxon>
    </lineage>
</organism>
<dbReference type="InterPro" id="IPR051598">
    <property type="entry name" value="TSUP/Inactive_protease-like"/>
</dbReference>
<evidence type="ECO:0000256" key="2">
    <source>
        <dbReference type="ARBA" id="ARBA00022692"/>
    </source>
</evidence>
<evidence type="ECO:0000256" key="3">
    <source>
        <dbReference type="ARBA" id="ARBA00022989"/>
    </source>
</evidence>
<evidence type="ECO:0000313" key="6">
    <source>
        <dbReference type="EMBL" id="MFC4230606.1"/>
    </source>
</evidence>
<dbReference type="Pfam" id="PF01925">
    <property type="entry name" value="TauE"/>
    <property type="match status" value="1"/>
</dbReference>
<dbReference type="EMBL" id="JBHSDC010000002">
    <property type="protein sequence ID" value="MFC4230606.1"/>
    <property type="molecule type" value="Genomic_DNA"/>
</dbReference>
<accession>A0ABV8PVB1</accession>
<keyword evidence="4 5" id="KW-0472">Membrane</keyword>
<dbReference type="InterPro" id="IPR002781">
    <property type="entry name" value="TM_pro_TauE-like"/>
</dbReference>
<feature type="transmembrane region" description="Helical" evidence="5">
    <location>
        <begin position="102"/>
        <end position="120"/>
    </location>
</feature>
<evidence type="ECO:0000256" key="1">
    <source>
        <dbReference type="ARBA" id="ARBA00004141"/>
    </source>
</evidence>
<keyword evidence="7" id="KW-1185">Reference proteome</keyword>